<protein>
    <submittedName>
        <fullName evidence="3">Uncharacterized protein</fullName>
    </submittedName>
</protein>
<feature type="region of interest" description="Disordered" evidence="2">
    <location>
        <begin position="272"/>
        <end position="305"/>
    </location>
</feature>
<evidence type="ECO:0000313" key="3">
    <source>
        <dbReference type="EMBL" id="KAJ1087786.1"/>
    </source>
</evidence>
<evidence type="ECO:0000313" key="4">
    <source>
        <dbReference type="Proteomes" id="UP001066276"/>
    </source>
</evidence>
<feature type="coiled-coil region" evidence="1">
    <location>
        <begin position="19"/>
        <end position="220"/>
    </location>
</feature>
<organism evidence="3 4">
    <name type="scientific">Pleurodeles waltl</name>
    <name type="common">Iberian ribbed newt</name>
    <dbReference type="NCBI Taxonomy" id="8319"/>
    <lineage>
        <taxon>Eukaryota</taxon>
        <taxon>Metazoa</taxon>
        <taxon>Chordata</taxon>
        <taxon>Craniata</taxon>
        <taxon>Vertebrata</taxon>
        <taxon>Euteleostomi</taxon>
        <taxon>Amphibia</taxon>
        <taxon>Batrachia</taxon>
        <taxon>Caudata</taxon>
        <taxon>Salamandroidea</taxon>
        <taxon>Salamandridae</taxon>
        <taxon>Pleurodelinae</taxon>
        <taxon>Pleurodeles</taxon>
    </lineage>
</organism>
<evidence type="ECO:0000256" key="1">
    <source>
        <dbReference type="SAM" id="Coils"/>
    </source>
</evidence>
<dbReference type="EMBL" id="JANPWB010000015">
    <property type="protein sequence ID" value="KAJ1087786.1"/>
    <property type="molecule type" value="Genomic_DNA"/>
</dbReference>
<dbReference type="InterPro" id="IPR038807">
    <property type="entry name" value="CCDC150"/>
</dbReference>
<reference evidence="3" key="1">
    <citation type="journal article" date="2022" name="bioRxiv">
        <title>Sequencing and chromosome-scale assembly of the giantPleurodeles waltlgenome.</title>
        <authorList>
            <person name="Brown T."/>
            <person name="Elewa A."/>
            <person name="Iarovenko S."/>
            <person name="Subramanian E."/>
            <person name="Araus A.J."/>
            <person name="Petzold A."/>
            <person name="Susuki M."/>
            <person name="Suzuki K.-i.T."/>
            <person name="Hayashi T."/>
            <person name="Toyoda A."/>
            <person name="Oliveira C."/>
            <person name="Osipova E."/>
            <person name="Leigh N.D."/>
            <person name="Simon A."/>
            <person name="Yun M.H."/>
        </authorList>
    </citation>
    <scope>NUCLEOTIDE SEQUENCE</scope>
    <source>
        <strain evidence="3">20211129_DDA</strain>
        <tissue evidence="3">Liver</tissue>
    </source>
</reference>
<keyword evidence="4" id="KW-1185">Reference proteome</keyword>
<keyword evidence="1" id="KW-0175">Coiled coil</keyword>
<proteinExistence type="predicted"/>
<sequence length="305" mass="35111">MTMRNKTMESTIYHLQEDLTKTAKERDDLLEKKETLVQEQIKILKELDEDRDEMKAELKQYQIDLNATRTTLEAEKEKNSHLEDQLASLKQEQIELNDMRTTMEAEKEKNRDLEDQLASLKQEQHSQHQLEQTVAELSLRLHELASEKRELENQVKRLESELESSLATRSENKQLRMVITIMEAKLKKVNEEFSSGNIRQQKLESQLKQATSILAQHEMDYAKSMKHWDAAITEMMTMKGQMDAMEERERQVNATKEVEASSDVAVKAEDFPTAEVPPHPPGFMTHVGGSGIHSCASDKGTPFGR</sequence>
<accession>A0AAV7L823</accession>
<dbReference type="Proteomes" id="UP001066276">
    <property type="component" value="Chromosome 11"/>
</dbReference>
<gene>
    <name evidence="3" type="ORF">NDU88_000949</name>
</gene>
<evidence type="ECO:0000256" key="2">
    <source>
        <dbReference type="SAM" id="MobiDB-lite"/>
    </source>
</evidence>
<dbReference type="AlphaFoldDB" id="A0AAV7L823"/>
<comment type="caution">
    <text evidence="3">The sequence shown here is derived from an EMBL/GenBank/DDBJ whole genome shotgun (WGS) entry which is preliminary data.</text>
</comment>
<dbReference type="PANTHER" id="PTHR35352">
    <property type="entry name" value="COILED-COIL DOMAIN-CONTAINING PROTEIN 150"/>
    <property type="match status" value="1"/>
</dbReference>
<name>A0AAV7L823_PLEWA</name>
<dbReference type="PANTHER" id="PTHR35352:SF1">
    <property type="entry name" value="COILED-COIL DOMAIN-CONTAINING PROTEIN 150"/>
    <property type="match status" value="1"/>
</dbReference>